<dbReference type="Proteomes" id="UP000540266">
    <property type="component" value="Chromosome"/>
</dbReference>
<evidence type="ECO:0000313" key="5">
    <source>
        <dbReference type="Proteomes" id="UP000540266"/>
    </source>
</evidence>
<evidence type="ECO:0000313" key="4">
    <source>
        <dbReference type="Proteomes" id="UP000078551"/>
    </source>
</evidence>
<evidence type="ECO:0000313" key="3">
    <source>
        <dbReference type="EMBL" id="QPK10495.1"/>
    </source>
</evidence>
<accession>A0A192T913</accession>
<dbReference type="GeneID" id="45957617"/>
<proteinExistence type="predicted"/>
<dbReference type="InterPro" id="IPR003779">
    <property type="entry name" value="CMD-like"/>
</dbReference>
<dbReference type="Gene3D" id="1.20.1290.10">
    <property type="entry name" value="AhpD-like"/>
    <property type="match status" value="1"/>
</dbReference>
<reference evidence="3 5" key="2">
    <citation type="submission" date="2020-11" db="EMBL/GenBank/DDBJ databases">
        <title>Indigenous Rhizobia Nodulating Common beans in Western Kenya.</title>
        <authorList>
            <person name="Wekesa C.S."/>
            <person name="Oelmueller R."/>
            <person name="Furch A.C."/>
        </authorList>
    </citation>
    <scope>NUCLEOTIDE SEQUENCE [LARGE SCALE GENOMIC DNA]</scope>
    <source>
        <strain evidence="5">BS3</strain>
        <strain evidence="3">S3</strain>
    </source>
</reference>
<evidence type="ECO:0000259" key="1">
    <source>
        <dbReference type="Pfam" id="PF02627"/>
    </source>
</evidence>
<sequence length="177" mass="19683">MARVKYVSNTELAETQPALNERLLKERKVPTGNIFLALANAPAILGDFLTYANAVRAADLSPKLREMAILTVGYCTNSEYEVKHHHSHGLKAGLTEAQFHAIAHFETSDLFDEQEKAVMAFAKESTLNVDVSDDVWNGVAKFLSEKQLVELSINVAWYNSGVRLMGALKIDLEEGYR</sequence>
<dbReference type="PANTHER" id="PTHR34846">
    <property type="entry name" value="4-CARBOXYMUCONOLACTONE DECARBOXYLASE FAMILY PROTEIN (AFU_ORTHOLOGUE AFUA_6G11590)"/>
    <property type="match status" value="1"/>
</dbReference>
<keyword evidence="4" id="KW-1185">Reference proteome</keyword>
<protein>
    <submittedName>
        <fullName evidence="3">Carboxymuconolactone decarboxylase family protein</fullName>
    </submittedName>
    <submittedName>
        <fullName evidence="2">Carboxymuconolactone decarboxylase protein</fullName>
    </submittedName>
</protein>
<dbReference type="EMBL" id="CP064931">
    <property type="protein sequence ID" value="QPK10495.1"/>
    <property type="molecule type" value="Genomic_DNA"/>
</dbReference>
<dbReference type="RefSeq" id="WP_010021277.1">
    <property type="nucleotide sequence ID" value="NZ_CP013522.1"/>
</dbReference>
<dbReference type="EMBL" id="CP013568">
    <property type="protein sequence ID" value="ANL85084.1"/>
    <property type="molecule type" value="Genomic_DNA"/>
</dbReference>
<dbReference type="InterPro" id="IPR029032">
    <property type="entry name" value="AhpD-like"/>
</dbReference>
<dbReference type="PANTHER" id="PTHR34846:SF11">
    <property type="entry name" value="4-CARBOXYMUCONOLACTONE DECARBOXYLASE FAMILY PROTEIN (AFU_ORTHOLOGUE AFUA_6G11590)"/>
    <property type="match status" value="1"/>
</dbReference>
<dbReference type="STRING" id="396.AMC85_CH02316"/>
<dbReference type="AlphaFoldDB" id="A0A192T913"/>
<reference evidence="2 4" key="1">
    <citation type="submission" date="2015-11" db="EMBL/GenBank/DDBJ databases">
        <title>The limits of bacterial species coexistence and the symbiotic plasmid transference in sympatric Rhizobium populations.</title>
        <authorList>
            <person name="Perez-Carrascal O.M."/>
            <person name="VanInsberghe D."/>
            <person name="Juarez S."/>
            <person name="Polz M.F."/>
            <person name="Vinuesa P."/>
            <person name="Gonzalez V."/>
        </authorList>
    </citation>
    <scope>NUCLEOTIDE SEQUENCE [LARGE SCALE GENOMIC DNA]</scope>
    <source>
        <strain evidence="2 4">N771</strain>
    </source>
</reference>
<feature type="domain" description="Carboxymuconolactone decarboxylase-like" evidence="1">
    <location>
        <begin position="45"/>
        <end position="124"/>
    </location>
</feature>
<dbReference type="GO" id="GO:0051920">
    <property type="term" value="F:peroxiredoxin activity"/>
    <property type="evidence" value="ECO:0007669"/>
    <property type="project" value="InterPro"/>
</dbReference>
<dbReference type="SUPFAM" id="SSF69118">
    <property type="entry name" value="AhpD-like"/>
    <property type="match status" value="1"/>
</dbReference>
<name>A0A192T913_9HYPH</name>
<gene>
    <name evidence="2" type="ORF">AMC81_CH02316</name>
    <name evidence="3" type="ORF">HER27_008070</name>
</gene>
<organism evidence="3 5">
    <name type="scientific">Rhizobium phaseoli</name>
    <dbReference type="NCBI Taxonomy" id="396"/>
    <lineage>
        <taxon>Bacteria</taxon>
        <taxon>Pseudomonadati</taxon>
        <taxon>Pseudomonadota</taxon>
        <taxon>Alphaproteobacteria</taxon>
        <taxon>Hyphomicrobiales</taxon>
        <taxon>Rhizobiaceae</taxon>
        <taxon>Rhizobium/Agrobacterium group</taxon>
        <taxon>Rhizobium</taxon>
    </lineage>
</organism>
<dbReference type="Proteomes" id="UP000078551">
    <property type="component" value="Chromosome"/>
</dbReference>
<evidence type="ECO:0000313" key="2">
    <source>
        <dbReference type="EMBL" id="ANL85084.1"/>
    </source>
</evidence>
<dbReference type="Pfam" id="PF02627">
    <property type="entry name" value="CMD"/>
    <property type="match status" value="1"/>
</dbReference>